<evidence type="ECO:0000313" key="1">
    <source>
        <dbReference type="EMBL" id="GAQ90833.1"/>
    </source>
</evidence>
<dbReference type="Proteomes" id="UP000054558">
    <property type="component" value="Unassembled WGS sequence"/>
</dbReference>
<evidence type="ECO:0000313" key="2">
    <source>
        <dbReference type="Proteomes" id="UP000054558"/>
    </source>
</evidence>
<proteinExistence type="predicted"/>
<dbReference type="OMA" id="HTIFQRY"/>
<keyword evidence="2" id="KW-1185">Reference proteome</keyword>
<dbReference type="AlphaFoldDB" id="A0A1Y1IJE7"/>
<dbReference type="GO" id="GO:0006099">
    <property type="term" value="P:tricarboxylic acid cycle"/>
    <property type="evidence" value="ECO:0007669"/>
    <property type="project" value="InterPro"/>
</dbReference>
<dbReference type="Pfam" id="PF14290">
    <property type="entry name" value="SDH5_plant"/>
    <property type="match status" value="1"/>
</dbReference>
<accession>A0A1Y1IJE7</accession>
<organism evidence="1 2">
    <name type="scientific">Klebsormidium nitens</name>
    <name type="common">Green alga</name>
    <name type="synonym">Ulothrix nitens</name>
    <dbReference type="NCBI Taxonomy" id="105231"/>
    <lineage>
        <taxon>Eukaryota</taxon>
        <taxon>Viridiplantae</taxon>
        <taxon>Streptophyta</taxon>
        <taxon>Klebsormidiophyceae</taxon>
        <taxon>Klebsormidiales</taxon>
        <taxon>Klebsormidiaceae</taxon>
        <taxon>Klebsormidium</taxon>
    </lineage>
</organism>
<dbReference type="PANTHER" id="PTHR36139">
    <property type="entry name" value="SUCCINATE DEHYDROGENASE SUBUNIT 5, MITOCHONDRIAL"/>
    <property type="match status" value="1"/>
</dbReference>
<name>A0A1Y1IJE7_KLENI</name>
<reference evidence="1 2" key="1">
    <citation type="journal article" date="2014" name="Nat. Commun.">
        <title>Klebsormidium flaccidum genome reveals primary factors for plant terrestrial adaptation.</title>
        <authorList>
            <person name="Hori K."/>
            <person name="Maruyama F."/>
            <person name="Fujisawa T."/>
            <person name="Togashi T."/>
            <person name="Yamamoto N."/>
            <person name="Seo M."/>
            <person name="Sato S."/>
            <person name="Yamada T."/>
            <person name="Mori H."/>
            <person name="Tajima N."/>
            <person name="Moriyama T."/>
            <person name="Ikeuchi M."/>
            <person name="Watanabe M."/>
            <person name="Wada H."/>
            <person name="Kobayashi K."/>
            <person name="Saito M."/>
            <person name="Masuda T."/>
            <person name="Sasaki-Sekimoto Y."/>
            <person name="Mashiguchi K."/>
            <person name="Awai K."/>
            <person name="Shimojima M."/>
            <person name="Masuda S."/>
            <person name="Iwai M."/>
            <person name="Nobusawa T."/>
            <person name="Narise T."/>
            <person name="Kondo S."/>
            <person name="Saito H."/>
            <person name="Sato R."/>
            <person name="Murakawa M."/>
            <person name="Ihara Y."/>
            <person name="Oshima-Yamada Y."/>
            <person name="Ohtaka K."/>
            <person name="Satoh M."/>
            <person name="Sonobe K."/>
            <person name="Ishii M."/>
            <person name="Ohtani R."/>
            <person name="Kanamori-Sato M."/>
            <person name="Honoki R."/>
            <person name="Miyazaki D."/>
            <person name="Mochizuki H."/>
            <person name="Umetsu J."/>
            <person name="Higashi K."/>
            <person name="Shibata D."/>
            <person name="Kamiya Y."/>
            <person name="Sato N."/>
            <person name="Nakamura Y."/>
            <person name="Tabata S."/>
            <person name="Ida S."/>
            <person name="Kurokawa K."/>
            <person name="Ohta H."/>
        </authorList>
    </citation>
    <scope>NUCLEOTIDE SEQUENCE [LARGE SCALE GENOMIC DNA]</scope>
    <source>
        <strain evidence="1 2">NIES-2285</strain>
    </source>
</reference>
<dbReference type="EMBL" id="DF237639">
    <property type="protein sequence ID" value="GAQ90833.1"/>
    <property type="molecule type" value="Genomic_DNA"/>
</dbReference>
<dbReference type="GO" id="GO:0045273">
    <property type="term" value="C:respiratory chain complex II (succinate dehydrogenase)"/>
    <property type="evidence" value="ECO:0007669"/>
    <property type="project" value="InterPro"/>
</dbReference>
<dbReference type="InterPro" id="IPR025397">
    <property type="entry name" value="SDH5"/>
</dbReference>
<protein>
    <submittedName>
        <fullName evidence="1">Succinate dehydrogenase 5</fullName>
    </submittedName>
</protein>
<dbReference type="PANTHER" id="PTHR36139:SF1">
    <property type="entry name" value="SUCCINATE DEHYDROGENASE SUBUNIT 5, MITOCHONDRIAL"/>
    <property type="match status" value="1"/>
</dbReference>
<sequence length="232" mass="25758">MALRLILRQCGRNTMLKSNHASLPVLVENACKAADDQSRAACQHGSDVRLFSGAAAPSAFSSTPYRFMSSYTSATLPHIDDEDVSKAINALLASNWQKLPEEVKKDVQAVLSKGGSQSELLKDAWRAADAVEKFSDRLEQMRMELDDQSNDGNATKDTFAAALEAVKDRYDRYLGSFGLDENWLRKKVEMELGTPIMQLKQRVSGLGAEWSKISLLSTTGIWGSYIERRYEA</sequence>
<gene>
    <name evidence="1" type="ORF">KFL_006900090</name>
</gene>
<dbReference type="OrthoDB" id="1910373at2759"/>